<dbReference type="GO" id="GO:0043022">
    <property type="term" value="F:ribosome binding"/>
    <property type="evidence" value="ECO:0007669"/>
    <property type="project" value="InterPro"/>
</dbReference>
<sequence>MSDEEHQFESKADAGASKTYPQQAGTICKDGYIVIKGRACKEEMVKAKLEVVEHGRPAVEMTSQKESDHVGVVNIVPKPHLCHLDRFAVTLQNTIAIFQRVYTMDTYAVMDSSFFKIACNAAEKKNRHTLELMVRDSRI</sequence>
<dbReference type="Proteomes" id="UP001237642">
    <property type="component" value="Unassembled WGS sequence"/>
</dbReference>
<dbReference type="InterPro" id="IPR014722">
    <property type="entry name" value="Rib_uL2_dom2"/>
</dbReference>
<accession>A0AAD8M8E5</accession>
<dbReference type="InterPro" id="IPR048670">
    <property type="entry name" value="IF5A-like_N"/>
</dbReference>
<dbReference type="Gene3D" id="2.30.30.30">
    <property type="match status" value="1"/>
</dbReference>
<reference evidence="2" key="2">
    <citation type="submission" date="2023-05" db="EMBL/GenBank/DDBJ databases">
        <authorList>
            <person name="Schelkunov M.I."/>
        </authorList>
    </citation>
    <scope>NUCLEOTIDE SEQUENCE</scope>
    <source>
        <strain evidence="2">Hsosn_3</strain>
        <tissue evidence="2">Leaf</tissue>
    </source>
</reference>
<feature type="domain" description="Translation initiation factor 5A-like N-terminal" evidence="1">
    <location>
        <begin position="17"/>
        <end position="41"/>
    </location>
</feature>
<evidence type="ECO:0000313" key="2">
    <source>
        <dbReference type="EMBL" id="KAK1362958.1"/>
    </source>
</evidence>
<dbReference type="Pfam" id="PF21485">
    <property type="entry name" value="IF5A-like_N"/>
    <property type="match status" value="1"/>
</dbReference>
<keyword evidence="2" id="KW-0396">Initiation factor</keyword>
<dbReference type="GO" id="GO:0003743">
    <property type="term" value="F:translation initiation factor activity"/>
    <property type="evidence" value="ECO:0007669"/>
    <property type="project" value="UniProtKB-KW"/>
</dbReference>
<evidence type="ECO:0000313" key="3">
    <source>
        <dbReference type="Proteomes" id="UP001237642"/>
    </source>
</evidence>
<proteinExistence type="predicted"/>
<dbReference type="EMBL" id="JAUIZM010000009">
    <property type="protein sequence ID" value="KAK1362958.1"/>
    <property type="molecule type" value="Genomic_DNA"/>
</dbReference>
<dbReference type="InterPro" id="IPR001884">
    <property type="entry name" value="IF5A-like"/>
</dbReference>
<gene>
    <name evidence="2" type="ORF">POM88_038519</name>
</gene>
<dbReference type="GO" id="GO:0045901">
    <property type="term" value="P:positive regulation of translational elongation"/>
    <property type="evidence" value="ECO:0007669"/>
    <property type="project" value="InterPro"/>
</dbReference>
<keyword evidence="3" id="KW-1185">Reference proteome</keyword>
<reference evidence="2" key="1">
    <citation type="submission" date="2023-02" db="EMBL/GenBank/DDBJ databases">
        <title>Genome of toxic invasive species Heracleum sosnowskyi carries increased number of genes despite the absence of recent whole-genome duplications.</title>
        <authorList>
            <person name="Schelkunov M."/>
            <person name="Shtratnikova V."/>
            <person name="Makarenko M."/>
            <person name="Klepikova A."/>
            <person name="Omelchenko D."/>
            <person name="Novikova G."/>
            <person name="Obukhova E."/>
            <person name="Bogdanov V."/>
            <person name="Penin A."/>
            <person name="Logacheva M."/>
        </authorList>
    </citation>
    <scope>NUCLEOTIDE SEQUENCE</scope>
    <source>
        <strain evidence="2">Hsosn_3</strain>
        <tissue evidence="2">Leaf</tissue>
    </source>
</reference>
<dbReference type="AlphaFoldDB" id="A0AAD8M8E5"/>
<dbReference type="GO" id="GO:0003746">
    <property type="term" value="F:translation elongation factor activity"/>
    <property type="evidence" value="ECO:0007669"/>
    <property type="project" value="InterPro"/>
</dbReference>
<dbReference type="PANTHER" id="PTHR11673">
    <property type="entry name" value="TRANSLATION INITIATION FACTOR 5A FAMILY MEMBER"/>
    <property type="match status" value="1"/>
</dbReference>
<dbReference type="GO" id="GO:0003723">
    <property type="term" value="F:RNA binding"/>
    <property type="evidence" value="ECO:0007669"/>
    <property type="project" value="InterPro"/>
</dbReference>
<name>A0AAD8M8E5_9APIA</name>
<protein>
    <submittedName>
        <fullName evidence="2">Eukaryotic translation initiation factor 5A</fullName>
    </submittedName>
</protein>
<keyword evidence="2" id="KW-0648">Protein biosynthesis</keyword>
<comment type="caution">
    <text evidence="2">The sequence shown here is derived from an EMBL/GenBank/DDBJ whole genome shotgun (WGS) entry which is preliminary data.</text>
</comment>
<evidence type="ECO:0000259" key="1">
    <source>
        <dbReference type="Pfam" id="PF21485"/>
    </source>
</evidence>
<organism evidence="2 3">
    <name type="scientific">Heracleum sosnowskyi</name>
    <dbReference type="NCBI Taxonomy" id="360622"/>
    <lineage>
        <taxon>Eukaryota</taxon>
        <taxon>Viridiplantae</taxon>
        <taxon>Streptophyta</taxon>
        <taxon>Embryophyta</taxon>
        <taxon>Tracheophyta</taxon>
        <taxon>Spermatophyta</taxon>
        <taxon>Magnoliopsida</taxon>
        <taxon>eudicotyledons</taxon>
        <taxon>Gunneridae</taxon>
        <taxon>Pentapetalae</taxon>
        <taxon>asterids</taxon>
        <taxon>campanulids</taxon>
        <taxon>Apiales</taxon>
        <taxon>Apiaceae</taxon>
        <taxon>Apioideae</taxon>
        <taxon>apioid superclade</taxon>
        <taxon>Tordylieae</taxon>
        <taxon>Tordyliinae</taxon>
        <taxon>Heracleum</taxon>
    </lineage>
</organism>